<dbReference type="Proteomes" id="UP001140094">
    <property type="component" value="Unassembled WGS sequence"/>
</dbReference>
<evidence type="ECO:0000259" key="12">
    <source>
        <dbReference type="Pfam" id="PF03725"/>
    </source>
</evidence>
<dbReference type="GO" id="GO:0034475">
    <property type="term" value="P:U4 snRNA 3'-end processing"/>
    <property type="evidence" value="ECO:0007669"/>
    <property type="project" value="TreeGrafter"/>
</dbReference>
<dbReference type="GO" id="GO:0000176">
    <property type="term" value="C:nuclear exosome (RNase complex)"/>
    <property type="evidence" value="ECO:0007669"/>
    <property type="project" value="UniProtKB-ARBA"/>
</dbReference>
<dbReference type="CDD" id="cd11368">
    <property type="entry name" value="RNase_PH_RRP45"/>
    <property type="match status" value="1"/>
</dbReference>
<dbReference type="InterPro" id="IPR015847">
    <property type="entry name" value="ExoRNase_PH_dom2"/>
</dbReference>
<dbReference type="Pfam" id="PF03725">
    <property type="entry name" value="RNase_PH_C"/>
    <property type="match status" value="1"/>
</dbReference>
<feature type="domain" description="Exoribonuclease phosphorolytic" evidence="11">
    <location>
        <begin position="33"/>
        <end position="165"/>
    </location>
</feature>
<evidence type="ECO:0000256" key="2">
    <source>
        <dbReference type="ARBA" id="ARBA00004604"/>
    </source>
</evidence>
<sequence length="274" mass="29875">MVVEIEPSKIETAFLLESLEKGIRVDGRGIYDYRTLQISCGPTHGLVEVQLGQTRILARVSCEVTRPFLDRPTEGIVQFNAELSSMAAPGFDSGGKSSPQEVAIARMLERVIRQSRAIDTEALCIIAGEKVWGVRIDIHFLDHGGNLVDAASIAAIAALKHFRRPDVTIDGEVAVIHDVKERNPVPLSIHHTPICVTFGFFGPGGLAVVDTNLLEEQTQVSSFTITLNSHREICALNKAGGIPLEPKQIQRCIQIALAKVDEINEKIQDALNAN</sequence>
<dbReference type="PANTHER" id="PTHR11097">
    <property type="entry name" value="EXOSOME COMPLEX EXONUCLEASE RIBOSOMAL RNA PROCESSING PROTEIN"/>
    <property type="match status" value="1"/>
</dbReference>
<dbReference type="PANTHER" id="PTHR11097:SF14">
    <property type="entry name" value="EXOSOME COMPLEX COMPONENT RRP45"/>
    <property type="match status" value="1"/>
</dbReference>
<comment type="caution">
    <text evidence="13">The sequence shown here is derived from an EMBL/GenBank/DDBJ whole genome shotgun (WGS) entry which is preliminary data.</text>
</comment>
<gene>
    <name evidence="13" type="primary">RRP45</name>
    <name evidence="13" type="ORF">H4R20_004091</name>
</gene>
<evidence type="ECO:0000256" key="10">
    <source>
        <dbReference type="ARBA" id="ARBA00077933"/>
    </source>
</evidence>
<evidence type="ECO:0000256" key="9">
    <source>
        <dbReference type="ARBA" id="ARBA00023242"/>
    </source>
</evidence>
<proteinExistence type="inferred from homology"/>
<dbReference type="GO" id="GO:0071028">
    <property type="term" value="P:nuclear mRNA surveillance"/>
    <property type="evidence" value="ECO:0007669"/>
    <property type="project" value="TreeGrafter"/>
</dbReference>
<dbReference type="GO" id="GO:0016075">
    <property type="term" value="P:rRNA catabolic process"/>
    <property type="evidence" value="ECO:0007669"/>
    <property type="project" value="TreeGrafter"/>
</dbReference>
<evidence type="ECO:0000256" key="1">
    <source>
        <dbReference type="ARBA" id="ARBA00004496"/>
    </source>
</evidence>
<evidence type="ECO:0000256" key="8">
    <source>
        <dbReference type="ARBA" id="ARBA00022884"/>
    </source>
</evidence>
<dbReference type="GO" id="GO:0000177">
    <property type="term" value="C:cytoplasmic exosome (RNase complex)"/>
    <property type="evidence" value="ECO:0007669"/>
    <property type="project" value="TreeGrafter"/>
</dbReference>
<dbReference type="SUPFAM" id="SSF54211">
    <property type="entry name" value="Ribosomal protein S5 domain 2-like"/>
    <property type="match status" value="1"/>
</dbReference>
<dbReference type="Pfam" id="PF01138">
    <property type="entry name" value="RNase_PH"/>
    <property type="match status" value="1"/>
</dbReference>
<comment type="similarity">
    <text evidence="3">Belongs to the RNase PH family.</text>
</comment>
<keyword evidence="14" id="KW-1185">Reference proteome</keyword>
<dbReference type="GO" id="GO:0034473">
    <property type="term" value="P:U1 snRNA 3'-end processing"/>
    <property type="evidence" value="ECO:0007669"/>
    <property type="project" value="TreeGrafter"/>
</dbReference>
<dbReference type="EMBL" id="JANBUO010000998">
    <property type="protein sequence ID" value="KAJ2800370.1"/>
    <property type="molecule type" value="Genomic_DNA"/>
</dbReference>
<dbReference type="Gene3D" id="3.30.230.70">
    <property type="entry name" value="GHMP Kinase, N-terminal domain"/>
    <property type="match status" value="1"/>
</dbReference>
<evidence type="ECO:0000256" key="7">
    <source>
        <dbReference type="ARBA" id="ARBA00022835"/>
    </source>
</evidence>
<dbReference type="GO" id="GO:0035925">
    <property type="term" value="F:mRNA 3'-UTR AU-rich region binding"/>
    <property type="evidence" value="ECO:0007669"/>
    <property type="project" value="TreeGrafter"/>
</dbReference>
<reference evidence="13" key="1">
    <citation type="submission" date="2022-07" db="EMBL/GenBank/DDBJ databases">
        <title>Phylogenomic reconstructions and comparative analyses of Kickxellomycotina fungi.</title>
        <authorList>
            <person name="Reynolds N.K."/>
            <person name="Stajich J.E."/>
            <person name="Barry K."/>
            <person name="Grigoriev I.V."/>
            <person name="Crous P."/>
            <person name="Smith M.E."/>
        </authorList>
    </citation>
    <scope>NUCLEOTIDE SEQUENCE</scope>
    <source>
        <strain evidence="13">NRRL 1565</strain>
    </source>
</reference>
<keyword evidence="7" id="KW-0271">Exosome</keyword>
<keyword evidence="8" id="KW-0694">RNA-binding</keyword>
<evidence type="ECO:0000256" key="6">
    <source>
        <dbReference type="ARBA" id="ARBA00022552"/>
    </source>
</evidence>
<evidence type="ECO:0000256" key="5">
    <source>
        <dbReference type="ARBA" id="ARBA00022490"/>
    </source>
</evidence>
<dbReference type="GO" id="GO:0071035">
    <property type="term" value="P:nuclear polyadenylation-dependent rRNA catabolic process"/>
    <property type="evidence" value="ECO:0007669"/>
    <property type="project" value="TreeGrafter"/>
</dbReference>
<dbReference type="InterPro" id="IPR033100">
    <property type="entry name" value="Rrp45"/>
</dbReference>
<dbReference type="FunFam" id="3.30.230.70:FF:000005">
    <property type="entry name" value="Exosome complex component RRP45"/>
    <property type="match status" value="1"/>
</dbReference>
<protein>
    <recommendedName>
        <fullName evidence="4">Exosome complex component RRP45</fullName>
    </recommendedName>
    <alternativeName>
        <fullName evidence="10">Ribosomal RNA-processing protein 45</fullName>
    </alternativeName>
</protein>
<accession>A0A9W8HTZ9</accession>
<dbReference type="InterPro" id="IPR027408">
    <property type="entry name" value="PNPase/RNase_PH_dom_sf"/>
</dbReference>
<evidence type="ECO:0000259" key="11">
    <source>
        <dbReference type="Pfam" id="PF01138"/>
    </source>
</evidence>
<dbReference type="OrthoDB" id="10264038at2759"/>
<name>A0A9W8HTZ9_9FUNG</name>
<dbReference type="InterPro" id="IPR020568">
    <property type="entry name" value="Ribosomal_Su5_D2-typ_SF"/>
</dbReference>
<dbReference type="GO" id="GO:0005730">
    <property type="term" value="C:nucleolus"/>
    <property type="evidence" value="ECO:0007669"/>
    <property type="project" value="UniProtKB-SubCell"/>
</dbReference>
<keyword evidence="6" id="KW-0698">rRNA processing</keyword>
<dbReference type="GO" id="GO:0034476">
    <property type="term" value="P:U5 snRNA 3'-end processing"/>
    <property type="evidence" value="ECO:0007669"/>
    <property type="project" value="TreeGrafter"/>
</dbReference>
<dbReference type="GO" id="GO:0071038">
    <property type="term" value="P:TRAMP-dependent tRNA surveillance pathway"/>
    <property type="evidence" value="ECO:0007669"/>
    <property type="project" value="TreeGrafter"/>
</dbReference>
<keyword evidence="5" id="KW-0963">Cytoplasm</keyword>
<comment type="subcellular location">
    <subcellularLocation>
        <location evidence="1">Cytoplasm</location>
    </subcellularLocation>
    <subcellularLocation>
        <location evidence="2">Nucleus</location>
        <location evidence="2">Nucleolus</location>
    </subcellularLocation>
</comment>
<evidence type="ECO:0000313" key="14">
    <source>
        <dbReference type="Proteomes" id="UP001140094"/>
    </source>
</evidence>
<keyword evidence="9" id="KW-0539">Nucleus</keyword>
<dbReference type="InterPro" id="IPR036345">
    <property type="entry name" value="ExoRNase_PH_dom2_sf"/>
</dbReference>
<feature type="domain" description="Exoribonuclease phosphorolytic" evidence="12">
    <location>
        <begin position="191"/>
        <end position="258"/>
    </location>
</feature>
<evidence type="ECO:0000256" key="4">
    <source>
        <dbReference type="ARBA" id="ARBA00019572"/>
    </source>
</evidence>
<evidence type="ECO:0000313" key="13">
    <source>
        <dbReference type="EMBL" id="KAJ2800370.1"/>
    </source>
</evidence>
<dbReference type="SUPFAM" id="SSF55666">
    <property type="entry name" value="Ribonuclease PH domain 2-like"/>
    <property type="match status" value="1"/>
</dbReference>
<evidence type="ECO:0000256" key="3">
    <source>
        <dbReference type="ARBA" id="ARBA00006678"/>
    </source>
</evidence>
<dbReference type="InterPro" id="IPR001247">
    <property type="entry name" value="ExoRNase_PH_dom1"/>
</dbReference>
<organism evidence="13 14">
    <name type="scientific">Coemansia guatemalensis</name>
    <dbReference type="NCBI Taxonomy" id="2761395"/>
    <lineage>
        <taxon>Eukaryota</taxon>
        <taxon>Fungi</taxon>
        <taxon>Fungi incertae sedis</taxon>
        <taxon>Zoopagomycota</taxon>
        <taxon>Kickxellomycotina</taxon>
        <taxon>Kickxellomycetes</taxon>
        <taxon>Kickxellales</taxon>
        <taxon>Kickxellaceae</taxon>
        <taxon>Coemansia</taxon>
    </lineage>
</organism>
<dbReference type="GO" id="GO:0000467">
    <property type="term" value="P:exonucleolytic trimming to generate mature 3'-end of 5.8S rRNA from tricistronic rRNA transcript (SSU-rRNA, 5.8S rRNA, LSU-rRNA)"/>
    <property type="evidence" value="ECO:0007669"/>
    <property type="project" value="TreeGrafter"/>
</dbReference>
<dbReference type="InterPro" id="IPR050590">
    <property type="entry name" value="Exosome_comp_Rrp42_subfam"/>
</dbReference>
<dbReference type="AlphaFoldDB" id="A0A9W8HTZ9"/>